<dbReference type="EMBL" id="JAHCVI010000001">
    <property type="protein sequence ID" value="KAG7290103.1"/>
    <property type="molecule type" value="Genomic_DNA"/>
</dbReference>
<evidence type="ECO:0000313" key="3">
    <source>
        <dbReference type="Proteomes" id="UP001197093"/>
    </source>
</evidence>
<dbReference type="AlphaFoldDB" id="A0AAD4I2M4"/>
<evidence type="ECO:0000256" key="1">
    <source>
        <dbReference type="SAM" id="MobiDB-lite"/>
    </source>
</evidence>
<organism evidence="2 3">
    <name type="scientific">Staphylotrichum longicolle</name>
    <dbReference type="NCBI Taxonomy" id="669026"/>
    <lineage>
        <taxon>Eukaryota</taxon>
        <taxon>Fungi</taxon>
        <taxon>Dikarya</taxon>
        <taxon>Ascomycota</taxon>
        <taxon>Pezizomycotina</taxon>
        <taxon>Sordariomycetes</taxon>
        <taxon>Sordariomycetidae</taxon>
        <taxon>Sordariales</taxon>
        <taxon>Chaetomiaceae</taxon>
        <taxon>Staphylotrichum</taxon>
    </lineage>
</organism>
<reference evidence="2" key="1">
    <citation type="submission" date="2023-02" db="EMBL/GenBank/DDBJ databases">
        <authorList>
            <person name="Palmer J.M."/>
        </authorList>
    </citation>
    <scope>NUCLEOTIDE SEQUENCE</scope>
    <source>
        <strain evidence="2">FW57</strain>
    </source>
</reference>
<gene>
    <name evidence="2" type="ORF">NEMBOFW57_000098</name>
</gene>
<evidence type="ECO:0000313" key="2">
    <source>
        <dbReference type="EMBL" id="KAG7290103.1"/>
    </source>
</evidence>
<keyword evidence="3" id="KW-1185">Reference proteome</keyword>
<feature type="region of interest" description="Disordered" evidence="1">
    <location>
        <begin position="1"/>
        <end position="72"/>
    </location>
</feature>
<dbReference type="Proteomes" id="UP001197093">
    <property type="component" value="Unassembled WGS sequence"/>
</dbReference>
<name>A0AAD4I2M4_9PEZI</name>
<comment type="caution">
    <text evidence="2">The sequence shown here is derived from an EMBL/GenBank/DDBJ whole genome shotgun (WGS) entry which is preliminary data.</text>
</comment>
<protein>
    <submittedName>
        <fullName evidence="2">Uncharacterized protein</fullName>
    </submittedName>
</protein>
<accession>A0AAD4I2M4</accession>
<sequence length="236" mass="25944">MSSQRGWCPDQIGRKSNTRGNGWGTQSTQTSRGLCPPALGSSRSRSPSTPFAPGMKLAGPGTNPLRRPGNRRHAKRDVHFLEGSGTLDDPSVGWLFDWRTLQGFTNAMRQDHVDIARKSAQANGFRCILIRKEAHGVQCTYTAIGTRTIITGLNGRSYCEVIPADDHMTVFMGPDHRTAMVSGHIYVLQLTDPATGETRLRQVDDPETQRGIVNPGYSRAAEEFWLTSGSWCASKN</sequence>
<feature type="compositionally biased region" description="Polar residues" evidence="1">
    <location>
        <begin position="14"/>
        <end position="32"/>
    </location>
</feature>
<proteinExistence type="predicted"/>